<reference evidence="1 2" key="1">
    <citation type="journal article" date="2022" name="bioRxiv">
        <title>Genomics of Preaxostyla Flagellates Illuminates Evolutionary Transitions and the Path Towards Mitochondrial Loss.</title>
        <authorList>
            <person name="Novak L.V.F."/>
            <person name="Treitli S.C."/>
            <person name="Pyrih J."/>
            <person name="Halakuc P."/>
            <person name="Pipaliya S.V."/>
            <person name="Vacek V."/>
            <person name="Brzon O."/>
            <person name="Soukal P."/>
            <person name="Eme L."/>
            <person name="Dacks J.B."/>
            <person name="Karnkowska A."/>
            <person name="Elias M."/>
            <person name="Hampl V."/>
        </authorList>
    </citation>
    <scope>NUCLEOTIDE SEQUENCE [LARGE SCALE GENOMIC DNA]</scope>
    <source>
        <strain evidence="1">NAU3</strain>
        <tissue evidence="1">Gut</tissue>
    </source>
</reference>
<keyword evidence="2" id="KW-1185">Reference proteome</keyword>
<comment type="caution">
    <text evidence="1">The sequence shown here is derived from an EMBL/GenBank/DDBJ whole genome shotgun (WGS) entry which is preliminary data.</text>
</comment>
<proteinExistence type="predicted"/>
<organism evidence="1 2">
    <name type="scientific">Blattamonas nauphoetae</name>
    <dbReference type="NCBI Taxonomy" id="2049346"/>
    <lineage>
        <taxon>Eukaryota</taxon>
        <taxon>Metamonada</taxon>
        <taxon>Preaxostyla</taxon>
        <taxon>Oxymonadida</taxon>
        <taxon>Blattamonas</taxon>
    </lineage>
</organism>
<evidence type="ECO:0000313" key="1">
    <source>
        <dbReference type="EMBL" id="KAK2946808.1"/>
    </source>
</evidence>
<evidence type="ECO:0000313" key="2">
    <source>
        <dbReference type="Proteomes" id="UP001281761"/>
    </source>
</evidence>
<accession>A0ABQ9X4W1</accession>
<name>A0ABQ9X4W1_9EUKA</name>
<gene>
    <name evidence="1" type="ORF">BLNAU_18266</name>
</gene>
<dbReference type="Proteomes" id="UP001281761">
    <property type="component" value="Unassembled WGS sequence"/>
</dbReference>
<protein>
    <submittedName>
        <fullName evidence="1">Uncharacterized protein</fullName>
    </submittedName>
</protein>
<dbReference type="EMBL" id="JARBJD010000218">
    <property type="protein sequence ID" value="KAK2946808.1"/>
    <property type="molecule type" value="Genomic_DNA"/>
</dbReference>
<sequence>MLLSHPPGTRASTTRFRWRSWSRMGLQAEDLMNERFRRYWIGCPKRTVDAHVPGGWRDAVHAESLNDGMTVAVINTVTCEPAIWQKSPTIRAPSLTQFYFTRSFLLVYWVFSLTN</sequence>